<name>A0A3Q8S5M5_9BACL</name>
<dbReference type="AlphaFoldDB" id="A0A3Q8S5M5"/>
<reference evidence="2 3" key="1">
    <citation type="submission" date="2018-11" db="EMBL/GenBank/DDBJ databases">
        <title>Genome sequencing of Paenibacillus lentus DSM25539(T).</title>
        <authorList>
            <person name="Kook J.-K."/>
            <person name="Park S.-N."/>
            <person name="Lim Y.K."/>
        </authorList>
    </citation>
    <scope>NUCLEOTIDE SEQUENCE [LARGE SCALE GENOMIC DNA]</scope>
    <source>
        <strain evidence="2 3">DSM 25539</strain>
    </source>
</reference>
<organism evidence="2 3">
    <name type="scientific">Paenibacillus lentus</name>
    <dbReference type="NCBI Taxonomy" id="1338368"/>
    <lineage>
        <taxon>Bacteria</taxon>
        <taxon>Bacillati</taxon>
        <taxon>Bacillota</taxon>
        <taxon>Bacilli</taxon>
        <taxon>Bacillales</taxon>
        <taxon>Paenibacillaceae</taxon>
        <taxon>Paenibacillus</taxon>
    </lineage>
</organism>
<dbReference type="SUPFAM" id="SSF51569">
    <property type="entry name" value="Aldolase"/>
    <property type="match status" value="1"/>
</dbReference>
<dbReference type="GO" id="GO:0008840">
    <property type="term" value="F:4-hydroxy-tetrahydrodipicolinate synthase activity"/>
    <property type="evidence" value="ECO:0007669"/>
    <property type="project" value="TreeGrafter"/>
</dbReference>
<dbReference type="InterPro" id="IPR002220">
    <property type="entry name" value="DapA-like"/>
</dbReference>
<dbReference type="RefSeq" id="WP_125083729.1">
    <property type="nucleotide sequence ID" value="NZ_CP034248.1"/>
</dbReference>
<evidence type="ECO:0000313" key="2">
    <source>
        <dbReference type="EMBL" id="AZK47672.1"/>
    </source>
</evidence>
<dbReference type="PANTHER" id="PTHR12128">
    <property type="entry name" value="DIHYDRODIPICOLINATE SYNTHASE"/>
    <property type="match status" value="1"/>
</dbReference>
<dbReference type="KEGG" id="plen:EIM92_17205"/>
<dbReference type="PANTHER" id="PTHR12128:SF51">
    <property type="entry name" value="BLL4205 PROTEIN"/>
    <property type="match status" value="1"/>
</dbReference>
<dbReference type="OrthoDB" id="9770698at2"/>
<protein>
    <submittedName>
        <fullName evidence="2">Dihydrodipicolinate synthase family protein</fullName>
    </submittedName>
</protein>
<dbReference type="Proteomes" id="UP000273145">
    <property type="component" value="Chromosome"/>
</dbReference>
<dbReference type="EMBL" id="CP034248">
    <property type="protein sequence ID" value="AZK47672.1"/>
    <property type="molecule type" value="Genomic_DNA"/>
</dbReference>
<gene>
    <name evidence="2" type="ORF">EIM92_17205</name>
</gene>
<keyword evidence="1" id="KW-0456">Lyase</keyword>
<accession>A0A3Q8S5M5</accession>
<dbReference type="SMART" id="SM01130">
    <property type="entry name" value="DHDPS"/>
    <property type="match status" value="1"/>
</dbReference>
<evidence type="ECO:0000313" key="3">
    <source>
        <dbReference type="Proteomes" id="UP000273145"/>
    </source>
</evidence>
<dbReference type="Pfam" id="PF00701">
    <property type="entry name" value="DHDPS"/>
    <property type="match status" value="1"/>
</dbReference>
<keyword evidence="3" id="KW-1185">Reference proteome</keyword>
<dbReference type="InterPro" id="IPR013785">
    <property type="entry name" value="Aldolase_TIM"/>
</dbReference>
<sequence>MTAPQLKADIEALLQRGTVIPAHPLALNSSRELDECRQRALSRYYIESGAGGIAVGVHTTQFEIRDPGIDLYEPVLRMAAEEVDAAELDRSFIKVAGICGPTEQALEEAELAARYGYDLGLVSTGGLNSWDEAALLQRMEAIAEVIPIFGFYLQPAVGGKRLSYEFWREIAEIPGVKAIKLAPFNRYQTLDVVRAVCESSRREEIALYTGNDDNIVADLLTTYRFAVNGTKVEKRIVGGLLGHWAVWTRKAVELMSQIIDLRESGDSIPVELLTRGIEISDANAAFFDPGHDFHGCIPGIHEVLRRQGLLEGRWCLNPAEELSLGQMEEIDRVYRAYPHLNDDEFVQAGLTKWLGTT</sequence>
<evidence type="ECO:0000256" key="1">
    <source>
        <dbReference type="ARBA" id="ARBA00023239"/>
    </source>
</evidence>
<proteinExistence type="predicted"/>
<dbReference type="Gene3D" id="3.20.20.70">
    <property type="entry name" value="Aldolase class I"/>
    <property type="match status" value="1"/>
</dbReference>